<keyword evidence="3" id="KW-1133">Transmembrane helix</keyword>
<dbReference type="PROSITE" id="PS51885">
    <property type="entry name" value="NEPRILYSIN"/>
    <property type="match status" value="1"/>
</dbReference>
<dbReference type="PANTHER" id="PTHR11733">
    <property type="entry name" value="ZINC METALLOPROTEASE FAMILY M13 NEPRILYSIN-RELATED"/>
    <property type="match status" value="1"/>
</dbReference>
<comment type="similarity">
    <text evidence="1">Belongs to the peptidase M13 family.</text>
</comment>
<feature type="compositionally biased region" description="Basic residues" evidence="2">
    <location>
        <begin position="99"/>
        <end position="111"/>
    </location>
</feature>
<evidence type="ECO:0000313" key="6">
    <source>
        <dbReference type="Proteomes" id="UP000821853"/>
    </source>
</evidence>
<feature type="region of interest" description="Disordered" evidence="2">
    <location>
        <begin position="1"/>
        <end position="164"/>
    </location>
</feature>
<evidence type="ECO:0000256" key="1">
    <source>
        <dbReference type="ARBA" id="ARBA00007357"/>
    </source>
</evidence>
<keyword evidence="3" id="KW-0812">Transmembrane</keyword>
<dbReference type="AlphaFoldDB" id="A0A9J6GDX4"/>
<feature type="region of interest" description="Disordered" evidence="2">
    <location>
        <begin position="207"/>
        <end position="255"/>
    </location>
</feature>
<protein>
    <recommendedName>
        <fullName evidence="4">Peptidase M13 N-terminal domain-containing protein</fullName>
    </recommendedName>
</protein>
<dbReference type="Gene3D" id="1.10.1380.10">
    <property type="entry name" value="Neutral endopeptidase , domain2"/>
    <property type="match status" value="1"/>
</dbReference>
<feature type="domain" description="Peptidase M13 N-terminal" evidence="4">
    <location>
        <begin position="349"/>
        <end position="558"/>
    </location>
</feature>
<feature type="compositionally biased region" description="Basic and acidic residues" evidence="2">
    <location>
        <begin position="45"/>
        <end position="59"/>
    </location>
</feature>
<dbReference type="InterPro" id="IPR024079">
    <property type="entry name" value="MetalloPept_cat_dom_sf"/>
</dbReference>
<comment type="caution">
    <text evidence="5">The sequence shown here is derived from an EMBL/GenBank/DDBJ whole genome shotgun (WGS) entry which is preliminary data.</text>
</comment>
<evidence type="ECO:0000313" key="5">
    <source>
        <dbReference type="EMBL" id="KAH9373618.1"/>
    </source>
</evidence>
<dbReference type="SUPFAM" id="SSF55486">
    <property type="entry name" value="Metalloproteases ('zincins'), catalytic domain"/>
    <property type="match status" value="1"/>
</dbReference>
<dbReference type="InterPro" id="IPR008753">
    <property type="entry name" value="Peptidase_M13_N"/>
</dbReference>
<evidence type="ECO:0000259" key="4">
    <source>
        <dbReference type="Pfam" id="PF05649"/>
    </source>
</evidence>
<accession>A0A9J6GDX4</accession>
<dbReference type="GO" id="GO:0016485">
    <property type="term" value="P:protein processing"/>
    <property type="evidence" value="ECO:0007669"/>
    <property type="project" value="TreeGrafter"/>
</dbReference>
<keyword evidence="3" id="KW-0472">Membrane</keyword>
<feature type="region of interest" description="Disordered" evidence="2">
    <location>
        <begin position="784"/>
        <end position="813"/>
    </location>
</feature>
<dbReference type="Gene3D" id="3.40.390.10">
    <property type="entry name" value="Collagenase (Catalytic Domain)"/>
    <property type="match status" value="1"/>
</dbReference>
<feature type="transmembrane region" description="Helical" evidence="3">
    <location>
        <begin position="284"/>
        <end position="306"/>
    </location>
</feature>
<feature type="compositionally biased region" description="Basic and acidic residues" evidence="2">
    <location>
        <begin position="573"/>
        <end position="590"/>
    </location>
</feature>
<dbReference type="EMBL" id="JABSTR010000006">
    <property type="protein sequence ID" value="KAH9373618.1"/>
    <property type="molecule type" value="Genomic_DNA"/>
</dbReference>
<dbReference type="Pfam" id="PF05649">
    <property type="entry name" value="Peptidase_M13_N"/>
    <property type="match status" value="1"/>
</dbReference>
<dbReference type="InterPro" id="IPR000718">
    <property type="entry name" value="Peptidase_M13"/>
</dbReference>
<dbReference type="GO" id="GO:0005886">
    <property type="term" value="C:plasma membrane"/>
    <property type="evidence" value="ECO:0007669"/>
    <property type="project" value="TreeGrafter"/>
</dbReference>
<dbReference type="OrthoDB" id="6500959at2759"/>
<organism evidence="5 6">
    <name type="scientific">Haemaphysalis longicornis</name>
    <name type="common">Bush tick</name>
    <dbReference type="NCBI Taxonomy" id="44386"/>
    <lineage>
        <taxon>Eukaryota</taxon>
        <taxon>Metazoa</taxon>
        <taxon>Ecdysozoa</taxon>
        <taxon>Arthropoda</taxon>
        <taxon>Chelicerata</taxon>
        <taxon>Arachnida</taxon>
        <taxon>Acari</taxon>
        <taxon>Parasitiformes</taxon>
        <taxon>Ixodida</taxon>
        <taxon>Ixodoidea</taxon>
        <taxon>Ixodidae</taxon>
        <taxon>Haemaphysalinae</taxon>
        <taxon>Haemaphysalis</taxon>
    </lineage>
</organism>
<dbReference type="OMA" id="FWLASTM"/>
<feature type="compositionally biased region" description="Basic and acidic residues" evidence="2">
    <location>
        <begin position="236"/>
        <end position="246"/>
    </location>
</feature>
<evidence type="ECO:0000256" key="3">
    <source>
        <dbReference type="SAM" id="Phobius"/>
    </source>
</evidence>
<gene>
    <name evidence="5" type="ORF">HPB48_014785</name>
</gene>
<dbReference type="GO" id="GO:0004222">
    <property type="term" value="F:metalloendopeptidase activity"/>
    <property type="evidence" value="ECO:0007669"/>
    <property type="project" value="InterPro"/>
</dbReference>
<dbReference type="Proteomes" id="UP000821853">
    <property type="component" value="Chromosome 4"/>
</dbReference>
<proteinExistence type="inferred from homology"/>
<sequence length="954" mass="103373">MKGDEAPLDSDTSSGVETSGTTSLKITRPWRWQASPPVPFSPQADKSKLRQHPDTEKRGQPLITTNESEANTPPKARTPPSTVSPQVAVGEDRKTSPVPRRRSSNKRRKSSSPHSDEQNGRKSTKGKATSGDVHKAFPSVEHPTNAVAPQPGQSTEAARALGPRKSVVSTALNKKRCLKNTPHVSVYCPSTELEAIDTVHDTLFRSRTTGCEPRAPGFTQNPLKGGGMPQKPSSSDGRRCKPHDPDTASVTTGAGTFTAPFGEQTLERAGGTLREKSSSRHRKLVVPCVTTALAAGIILLLVLLSLTLCAPAIAAPDIVENDASLVCYSIACRGVVGLLAQTADSDVQPCDDFYRYVCGGWPGRVPGRTNADISGSYARANLRSFITRVHRSLQGASQRPGLCGTSDCRIERFYASCLQFAHNSTLGPQRPSLRVLLEQAGIDGYAWGRADTLPSLLDNDMRSCLGTGLCSVLSARLSASRDVYIDLGESLRLALDEAAGDLQRVRRLLNDTLAEVHPPASKESYEAILAVDSQVEDIRKSADPLVDRFRVVSLADLPHPLPELSALSEALRDRPHERGRSPSHGADKNGRPRLQARTLDKVAAVVNVLASVDVSIAGLYLLLVTSSHLLKYSYILRQPDGDDHIQAAMVCLRATATHFAQQFPSWLARMTEAPDARPYLHTMVSDLNTCSMAQNDAQNDAYPAIVLRTSNLPLQTVFALALRCALCFPHREPASLAATDVPQAREEVPALDDEDFLPSVIQRSKALLPEDWPSVQRRLQQQLRGGTAEDDGVVTVPSLPHGRPATPRGLGRDPRLLDRRKVLKPPIQIQPTLRLPRRGHVNVTSVSAYSKCVEEHATSALGGSWSKGALRFVPFLPWALDVALMAATRGGTRHGDAESGVSVQRALKRVFFRRFCLTTCGDPEAAATCRYAVLHSLHFAHAFGCTRPPLHVPC</sequence>
<name>A0A9J6GDX4_HAELO</name>
<dbReference type="PANTHER" id="PTHR11733:SF241">
    <property type="entry name" value="GH26575P-RELATED"/>
    <property type="match status" value="1"/>
</dbReference>
<reference evidence="5 6" key="1">
    <citation type="journal article" date="2020" name="Cell">
        <title>Large-Scale Comparative Analyses of Tick Genomes Elucidate Their Genetic Diversity and Vector Capacities.</title>
        <authorList>
            <consortium name="Tick Genome and Microbiome Consortium (TIGMIC)"/>
            <person name="Jia N."/>
            <person name="Wang J."/>
            <person name="Shi W."/>
            <person name="Du L."/>
            <person name="Sun Y."/>
            <person name="Zhan W."/>
            <person name="Jiang J.F."/>
            <person name="Wang Q."/>
            <person name="Zhang B."/>
            <person name="Ji P."/>
            <person name="Bell-Sakyi L."/>
            <person name="Cui X.M."/>
            <person name="Yuan T.T."/>
            <person name="Jiang B.G."/>
            <person name="Yang W.F."/>
            <person name="Lam T.T."/>
            <person name="Chang Q.C."/>
            <person name="Ding S.J."/>
            <person name="Wang X.J."/>
            <person name="Zhu J.G."/>
            <person name="Ruan X.D."/>
            <person name="Zhao L."/>
            <person name="Wei J.T."/>
            <person name="Ye R.Z."/>
            <person name="Que T.C."/>
            <person name="Du C.H."/>
            <person name="Zhou Y.H."/>
            <person name="Cheng J.X."/>
            <person name="Dai P.F."/>
            <person name="Guo W.B."/>
            <person name="Han X.H."/>
            <person name="Huang E.J."/>
            <person name="Li L.F."/>
            <person name="Wei W."/>
            <person name="Gao Y.C."/>
            <person name="Liu J.Z."/>
            <person name="Shao H.Z."/>
            <person name="Wang X."/>
            <person name="Wang C.C."/>
            <person name="Yang T.C."/>
            <person name="Huo Q.B."/>
            <person name="Li W."/>
            <person name="Chen H.Y."/>
            <person name="Chen S.E."/>
            <person name="Zhou L.G."/>
            <person name="Ni X.B."/>
            <person name="Tian J.H."/>
            <person name="Sheng Y."/>
            <person name="Liu T."/>
            <person name="Pan Y.S."/>
            <person name="Xia L.Y."/>
            <person name="Li J."/>
            <person name="Zhao F."/>
            <person name="Cao W.C."/>
        </authorList>
    </citation>
    <scope>NUCLEOTIDE SEQUENCE [LARGE SCALE GENOMIC DNA]</scope>
    <source>
        <strain evidence="5">HaeL-2018</strain>
    </source>
</reference>
<feature type="compositionally biased region" description="Polar residues" evidence="2">
    <location>
        <begin position="62"/>
        <end position="71"/>
    </location>
</feature>
<feature type="compositionally biased region" description="Low complexity" evidence="2">
    <location>
        <begin position="9"/>
        <end position="23"/>
    </location>
</feature>
<keyword evidence="6" id="KW-1185">Reference proteome</keyword>
<evidence type="ECO:0000256" key="2">
    <source>
        <dbReference type="SAM" id="MobiDB-lite"/>
    </source>
</evidence>
<dbReference type="VEuPathDB" id="VectorBase:HLOH_051108"/>
<dbReference type="InterPro" id="IPR042089">
    <property type="entry name" value="Peptidase_M13_dom_2"/>
</dbReference>
<feature type="region of interest" description="Disordered" evidence="2">
    <location>
        <begin position="573"/>
        <end position="594"/>
    </location>
</feature>